<dbReference type="Proteomes" id="UP000183190">
    <property type="component" value="Unassembled WGS sequence"/>
</dbReference>
<dbReference type="PIRSF" id="PIRSF025624">
    <property type="entry name" value="ACT_PheB"/>
    <property type="match status" value="1"/>
</dbReference>
<dbReference type="InterPro" id="IPR008310">
    <property type="entry name" value="UPF0735_ACT_dom-cont"/>
</dbReference>
<organism evidence="2 3">
    <name type="scientific">Ruminococcus flavefaciens</name>
    <dbReference type="NCBI Taxonomy" id="1265"/>
    <lineage>
        <taxon>Bacteria</taxon>
        <taxon>Bacillati</taxon>
        <taxon>Bacillota</taxon>
        <taxon>Clostridia</taxon>
        <taxon>Eubacteriales</taxon>
        <taxon>Oscillospiraceae</taxon>
        <taxon>Ruminococcus</taxon>
    </lineage>
</organism>
<dbReference type="SUPFAM" id="SSF55021">
    <property type="entry name" value="ACT-like"/>
    <property type="match status" value="1"/>
</dbReference>
<dbReference type="AlphaFoldDB" id="A0A1H6LFU8"/>
<accession>A0A1H6LFU8</accession>
<evidence type="ECO:0000313" key="2">
    <source>
        <dbReference type="EMBL" id="SEH87450.1"/>
    </source>
</evidence>
<dbReference type="OrthoDB" id="9788773at2"/>
<dbReference type="NCBIfam" id="NF003361">
    <property type="entry name" value="PRK04435.1"/>
    <property type="match status" value="1"/>
</dbReference>
<feature type="domain" description="ACT" evidence="1">
    <location>
        <begin position="71"/>
        <end position="146"/>
    </location>
</feature>
<evidence type="ECO:0000313" key="3">
    <source>
        <dbReference type="Proteomes" id="UP000183190"/>
    </source>
</evidence>
<protein>
    <submittedName>
        <fullName evidence="2">Chorismate mutase</fullName>
    </submittedName>
</protein>
<gene>
    <name evidence="2" type="ORF">SAMN02910265_03147</name>
</gene>
<dbReference type="EMBL" id="FNWV01000022">
    <property type="protein sequence ID" value="SEH87450.1"/>
    <property type="molecule type" value="Genomic_DNA"/>
</dbReference>
<name>A0A1H6LFU8_RUMFL</name>
<evidence type="ECO:0000259" key="1">
    <source>
        <dbReference type="PROSITE" id="PS51671"/>
    </source>
</evidence>
<dbReference type="RefSeq" id="WP_074719090.1">
    <property type="nucleotide sequence ID" value="NZ_FNWV01000022.1"/>
</dbReference>
<dbReference type="PROSITE" id="PS51671">
    <property type="entry name" value="ACT"/>
    <property type="match status" value="1"/>
</dbReference>
<dbReference type="InterPro" id="IPR045865">
    <property type="entry name" value="ACT-like_dom_sf"/>
</dbReference>
<proteinExistence type="predicted"/>
<dbReference type="InterPro" id="IPR002912">
    <property type="entry name" value="ACT_dom"/>
</dbReference>
<sequence length="147" mass="16073">MDTKSQLIVADAKILPEVFTKVLEVKKLMAQKGEKSFASACKRIGISRSAYYKYKDSVFSYEELFNRKIVNIYLLLSDSPGVLSSALVFLHNLNANILTVNQSIPVDGAAAVNISLRLTGDSDSELTSLNSITELDGVLEVKILSAE</sequence>
<reference evidence="2 3" key="1">
    <citation type="submission" date="2016-10" db="EMBL/GenBank/DDBJ databases">
        <authorList>
            <person name="de Groot N.N."/>
        </authorList>
    </citation>
    <scope>NUCLEOTIDE SEQUENCE [LARGE SCALE GENOMIC DNA]</scope>
    <source>
        <strain evidence="2 3">YAD2003</strain>
    </source>
</reference>